<dbReference type="AlphaFoldDB" id="A0AA88JEA3"/>
<evidence type="ECO:0000256" key="1">
    <source>
        <dbReference type="SAM" id="Phobius"/>
    </source>
</evidence>
<comment type="caution">
    <text evidence="2">The sequence shown here is derived from an EMBL/GenBank/DDBJ whole genome shotgun (WGS) entry which is preliminary data.</text>
</comment>
<keyword evidence="1" id="KW-1133">Transmembrane helix</keyword>
<gene>
    <name evidence="2" type="ORF">TIFTF001_039656</name>
</gene>
<protein>
    <submittedName>
        <fullName evidence="2">Uncharacterized protein</fullName>
    </submittedName>
</protein>
<accession>A0AA88JEA3</accession>
<name>A0AA88JEA3_FICCA</name>
<dbReference type="Proteomes" id="UP001187192">
    <property type="component" value="Unassembled WGS sequence"/>
</dbReference>
<keyword evidence="1" id="KW-0472">Membrane</keyword>
<proteinExistence type="predicted"/>
<keyword evidence="1" id="KW-0812">Transmembrane</keyword>
<evidence type="ECO:0000313" key="3">
    <source>
        <dbReference type="Proteomes" id="UP001187192"/>
    </source>
</evidence>
<keyword evidence="3" id="KW-1185">Reference proteome</keyword>
<organism evidence="2 3">
    <name type="scientific">Ficus carica</name>
    <name type="common">Common fig</name>
    <dbReference type="NCBI Taxonomy" id="3494"/>
    <lineage>
        <taxon>Eukaryota</taxon>
        <taxon>Viridiplantae</taxon>
        <taxon>Streptophyta</taxon>
        <taxon>Embryophyta</taxon>
        <taxon>Tracheophyta</taxon>
        <taxon>Spermatophyta</taxon>
        <taxon>Magnoliopsida</taxon>
        <taxon>eudicotyledons</taxon>
        <taxon>Gunneridae</taxon>
        <taxon>Pentapetalae</taxon>
        <taxon>rosids</taxon>
        <taxon>fabids</taxon>
        <taxon>Rosales</taxon>
        <taxon>Moraceae</taxon>
        <taxon>Ficeae</taxon>
        <taxon>Ficus</taxon>
    </lineage>
</organism>
<feature type="transmembrane region" description="Helical" evidence="1">
    <location>
        <begin position="117"/>
        <end position="135"/>
    </location>
</feature>
<sequence length="155" mass="17299">MRAVNVNLLQAPRFHVRPPGPHVTPFESDRNSFPVTDLAIRKVTTQPPTRRAKPQMFELFVGVGAAGDKRPLVTLEVVGPRGRGSRFHPIQVLEGLNGSSVTKFFAQRTKQLIRMRYALALSYIGATLSLVSIRLKKGWNGRRSPARKNSAERVM</sequence>
<reference evidence="2" key="1">
    <citation type="submission" date="2023-07" db="EMBL/GenBank/DDBJ databases">
        <title>draft genome sequence of fig (Ficus carica).</title>
        <authorList>
            <person name="Takahashi T."/>
            <person name="Nishimura K."/>
        </authorList>
    </citation>
    <scope>NUCLEOTIDE SEQUENCE</scope>
</reference>
<evidence type="ECO:0000313" key="2">
    <source>
        <dbReference type="EMBL" id="GMN70610.1"/>
    </source>
</evidence>
<dbReference type="EMBL" id="BTGU01001195">
    <property type="protein sequence ID" value="GMN70610.1"/>
    <property type="molecule type" value="Genomic_DNA"/>
</dbReference>